<evidence type="ECO:0008006" key="3">
    <source>
        <dbReference type="Google" id="ProtNLM"/>
    </source>
</evidence>
<dbReference type="OrthoDB" id="9811153at2"/>
<gene>
    <name evidence="1" type="ORF">SAMN04488500_13218</name>
</gene>
<accession>A0A1W2EVX1</accession>
<reference evidence="1 2" key="1">
    <citation type="submission" date="2017-04" db="EMBL/GenBank/DDBJ databases">
        <authorList>
            <person name="Afonso C.L."/>
            <person name="Miller P.J."/>
            <person name="Scott M.A."/>
            <person name="Spackman E."/>
            <person name="Goraichik I."/>
            <person name="Dimitrov K.M."/>
            <person name="Suarez D.L."/>
            <person name="Swayne D.E."/>
        </authorList>
    </citation>
    <scope>NUCLEOTIDE SEQUENCE [LARGE SCALE GENOMIC DNA]</scope>
    <source>
        <strain evidence="1 2">DSM 5090</strain>
    </source>
</reference>
<organism evidence="1 2">
    <name type="scientific">Sporomusa malonica</name>
    <dbReference type="NCBI Taxonomy" id="112901"/>
    <lineage>
        <taxon>Bacteria</taxon>
        <taxon>Bacillati</taxon>
        <taxon>Bacillota</taxon>
        <taxon>Negativicutes</taxon>
        <taxon>Selenomonadales</taxon>
        <taxon>Sporomusaceae</taxon>
        <taxon>Sporomusa</taxon>
    </lineage>
</organism>
<dbReference type="Gene3D" id="2.60.120.10">
    <property type="entry name" value="Jelly Rolls"/>
    <property type="match status" value="1"/>
</dbReference>
<proteinExistence type="predicted"/>
<sequence length="55" mass="6193">MITRDKDIMTIGDQDYQLAAGDSWAIPGSVEHSVKVLKQVEAIEVFVPVREDYLD</sequence>
<dbReference type="AlphaFoldDB" id="A0A1W2EVX1"/>
<dbReference type="Proteomes" id="UP000192738">
    <property type="component" value="Unassembled WGS sequence"/>
</dbReference>
<keyword evidence="2" id="KW-1185">Reference proteome</keyword>
<evidence type="ECO:0000313" key="1">
    <source>
        <dbReference type="EMBL" id="SMD13834.1"/>
    </source>
</evidence>
<dbReference type="SUPFAM" id="SSF51182">
    <property type="entry name" value="RmlC-like cupins"/>
    <property type="match status" value="1"/>
</dbReference>
<protein>
    <recommendedName>
        <fullName evidence="3">Cupin domain-containing protein</fullName>
    </recommendedName>
</protein>
<dbReference type="InterPro" id="IPR011051">
    <property type="entry name" value="RmlC_Cupin_sf"/>
</dbReference>
<dbReference type="InterPro" id="IPR014710">
    <property type="entry name" value="RmlC-like_jellyroll"/>
</dbReference>
<name>A0A1W2EVX1_9FIRM</name>
<dbReference type="STRING" id="112901.SAMN04488500_13218"/>
<evidence type="ECO:0000313" key="2">
    <source>
        <dbReference type="Proteomes" id="UP000192738"/>
    </source>
</evidence>
<dbReference type="EMBL" id="FWXI01000032">
    <property type="protein sequence ID" value="SMD13834.1"/>
    <property type="molecule type" value="Genomic_DNA"/>
</dbReference>
<dbReference type="RefSeq" id="WP_139796358.1">
    <property type="nucleotide sequence ID" value="NZ_CP155572.1"/>
</dbReference>